<dbReference type="Proteomes" id="UP000093122">
    <property type="component" value="Unassembled WGS sequence"/>
</dbReference>
<gene>
    <name evidence="11" type="primary">rbsR_3</name>
    <name evidence="13" type="synonym">rbsR_1</name>
    <name evidence="12" type="synonym">rbsR_2</name>
    <name evidence="9" type="ORF">AX245_09455</name>
    <name evidence="10" type="ORF">NCTC8181_01637</name>
    <name evidence="13" type="ORF">NCTC8184_00255</name>
    <name evidence="11" type="ORF">NCTC8185_01484</name>
    <name evidence="12" type="ORF">NCTC9828_00789</name>
    <name evidence="8" type="ORF">QP229_03645</name>
    <name evidence="7" type="ORF">WA04_06595</name>
    <name evidence="6" type="ORF">WA45_03460</name>
</gene>
<dbReference type="KEGG" id="sagg:EN73_08290"/>
<dbReference type="Proteomes" id="UP000255140">
    <property type="component" value="Unassembled WGS sequence"/>
</dbReference>
<dbReference type="GO" id="GO:0000976">
    <property type="term" value="F:transcription cis-regulatory region binding"/>
    <property type="evidence" value="ECO:0007669"/>
    <property type="project" value="TreeGrafter"/>
</dbReference>
<protein>
    <submittedName>
        <fullName evidence="8">LacI family DNA-binding transcriptional regulator</fullName>
    </submittedName>
    <submittedName>
        <fullName evidence="6">LacI family transcriptional regulator</fullName>
    </submittedName>
    <submittedName>
        <fullName evidence="11">Sucrose operon repressor ScrR, LacI family</fullName>
    </submittedName>
</protein>
<reference evidence="13 20" key="4">
    <citation type="submission" date="2018-12" db="EMBL/GenBank/DDBJ databases">
        <authorList>
            <consortium name="Pathogen Informatics"/>
        </authorList>
    </citation>
    <scope>NUCLEOTIDE SEQUENCE [LARGE SCALE GENOMIC DNA]</scope>
    <source>
        <strain evidence="13 20">NCTC8184</strain>
    </source>
</reference>
<keyword evidence="3 8" id="KW-0238">DNA-binding</keyword>
<reference evidence="17 18" key="3">
    <citation type="submission" date="2018-06" db="EMBL/GenBank/DDBJ databases">
        <authorList>
            <consortium name="Pathogen Informatics"/>
            <person name="Doyle S."/>
        </authorList>
    </citation>
    <scope>NUCLEOTIDE SEQUENCE [LARGE SCALE GENOMIC DNA]</scope>
    <source>
        <strain evidence="10 17">NCTC8181</strain>
        <strain evidence="11 18">NCTC8185</strain>
        <strain evidence="12 19">NCTC9828</strain>
    </source>
</reference>
<dbReference type="SUPFAM" id="SSF47413">
    <property type="entry name" value="lambda repressor-like DNA-binding domains"/>
    <property type="match status" value="1"/>
</dbReference>
<dbReference type="PROSITE" id="PS50932">
    <property type="entry name" value="HTH_LACI_2"/>
    <property type="match status" value="1"/>
</dbReference>
<evidence type="ECO:0000313" key="7">
    <source>
        <dbReference type="EMBL" id="KLL38248.1"/>
    </source>
</evidence>
<dbReference type="Proteomes" id="UP000250200">
    <property type="component" value="Unassembled WGS sequence"/>
</dbReference>
<dbReference type="InterPro" id="IPR046335">
    <property type="entry name" value="LacI/GalR-like_sensor"/>
</dbReference>
<dbReference type="EMBL" id="JASOIH010000002">
    <property type="protein sequence ID" value="MDK6899085.1"/>
    <property type="molecule type" value="Genomic_DNA"/>
</dbReference>
<dbReference type="PROSITE" id="PS00356">
    <property type="entry name" value="HTH_LACI_1"/>
    <property type="match status" value="1"/>
</dbReference>
<evidence type="ECO:0000256" key="3">
    <source>
        <dbReference type="ARBA" id="ARBA00023125"/>
    </source>
</evidence>
<keyword evidence="1" id="KW-0678">Repressor</keyword>
<dbReference type="Pfam" id="PF00356">
    <property type="entry name" value="LacI"/>
    <property type="match status" value="1"/>
</dbReference>
<dbReference type="PANTHER" id="PTHR30146">
    <property type="entry name" value="LACI-RELATED TRANSCRIPTIONAL REPRESSOR"/>
    <property type="match status" value="1"/>
</dbReference>
<dbReference type="Proteomes" id="UP000035346">
    <property type="component" value="Unassembled WGS sequence"/>
</dbReference>
<dbReference type="Proteomes" id="UP000254076">
    <property type="component" value="Unassembled WGS sequence"/>
</dbReference>
<evidence type="ECO:0000313" key="10">
    <source>
        <dbReference type="EMBL" id="SQA18588.1"/>
    </source>
</evidence>
<evidence type="ECO:0000313" key="19">
    <source>
        <dbReference type="Proteomes" id="UP000255140"/>
    </source>
</evidence>
<dbReference type="KEGG" id="sage:EN72_09135"/>
<dbReference type="EMBL" id="UHEQ01000004">
    <property type="protein sequence ID" value="SUN14204.1"/>
    <property type="molecule type" value="Genomic_DNA"/>
</dbReference>
<dbReference type="SUPFAM" id="SSF53822">
    <property type="entry name" value="Periplasmic binding protein-like I"/>
    <property type="match status" value="1"/>
</dbReference>
<accession>A0A075N301</accession>
<dbReference type="RefSeq" id="WP_000225972.1">
    <property type="nucleotide sequence ID" value="NZ_AP018935.1"/>
</dbReference>
<dbReference type="EMBL" id="UHEW01000005">
    <property type="protein sequence ID" value="SUN28339.1"/>
    <property type="molecule type" value="Genomic_DNA"/>
</dbReference>
<feature type="domain" description="HTH lacI-type" evidence="5">
    <location>
        <begin position="3"/>
        <end position="57"/>
    </location>
</feature>
<dbReference type="InterPro" id="IPR028082">
    <property type="entry name" value="Peripla_BP_I"/>
</dbReference>
<evidence type="ECO:0000313" key="20">
    <source>
        <dbReference type="Proteomes" id="UP000268870"/>
    </source>
</evidence>
<organism evidence="11 18">
    <name type="scientific">Streptococcus agalactiae</name>
    <dbReference type="NCBI Taxonomy" id="1311"/>
    <lineage>
        <taxon>Bacteria</taxon>
        <taxon>Bacillati</taxon>
        <taxon>Bacillota</taxon>
        <taxon>Bacilli</taxon>
        <taxon>Lactobacillales</taxon>
        <taxon>Streptococcaceae</taxon>
        <taxon>Streptococcus</taxon>
    </lineage>
</organism>
<dbReference type="AlphaFoldDB" id="A0A075N301"/>
<dbReference type="CDD" id="cd01392">
    <property type="entry name" value="HTH_LacI"/>
    <property type="match status" value="1"/>
</dbReference>
<dbReference type="SMART" id="SM00354">
    <property type="entry name" value="HTH_LACI"/>
    <property type="match status" value="1"/>
</dbReference>
<evidence type="ECO:0000313" key="16">
    <source>
        <dbReference type="Proteomes" id="UP000093122"/>
    </source>
</evidence>
<evidence type="ECO:0000313" key="9">
    <source>
        <dbReference type="EMBL" id="OCM71422.1"/>
    </source>
</evidence>
<evidence type="ECO:0000313" key="15">
    <source>
        <dbReference type="Proteomes" id="UP000035346"/>
    </source>
</evidence>
<dbReference type="EMBL" id="MAWT01000022">
    <property type="protein sequence ID" value="OCM71422.1"/>
    <property type="molecule type" value="Genomic_DNA"/>
</dbReference>
<dbReference type="EMBL" id="LCVB01000018">
    <property type="protein sequence ID" value="KLJ30283.1"/>
    <property type="molecule type" value="Genomic_DNA"/>
</dbReference>
<evidence type="ECO:0000313" key="14">
    <source>
        <dbReference type="Proteomes" id="UP000035174"/>
    </source>
</evidence>
<evidence type="ECO:0000313" key="13">
    <source>
        <dbReference type="EMBL" id="VED64286.1"/>
    </source>
</evidence>
<reference evidence="9 16" key="2">
    <citation type="journal article" date="2016" name="Sci. Rep.">
        <title>Serotype IV Streptococcus agalactiae ST-452 has arisen from large genomic recombination events between CC23 and the hypervirulent CC17 lineages.</title>
        <authorList>
            <person name="Campisi E."/>
            <person name="Rinaudo C.D."/>
            <person name="Donati C."/>
            <person name="Barucco M."/>
            <person name="Torricelli G."/>
            <person name="Edwards M.S."/>
            <person name="Baker C.J."/>
            <person name="Margarit I."/>
            <person name="Rosini R."/>
        </authorList>
    </citation>
    <scope>NUCLEOTIDE SEQUENCE [LARGE SCALE GENOMIC DNA]</scope>
    <source>
        <strain evidence="9 16">CZ-PW-140</strain>
    </source>
</reference>
<dbReference type="Gene3D" id="3.40.50.2300">
    <property type="match status" value="2"/>
</dbReference>
<dbReference type="InterPro" id="IPR010982">
    <property type="entry name" value="Lambda_DNA-bd_dom_sf"/>
</dbReference>
<evidence type="ECO:0000256" key="4">
    <source>
        <dbReference type="ARBA" id="ARBA00023163"/>
    </source>
</evidence>
<dbReference type="GO" id="GO:0003700">
    <property type="term" value="F:DNA-binding transcription factor activity"/>
    <property type="evidence" value="ECO:0007669"/>
    <property type="project" value="TreeGrafter"/>
</dbReference>
<dbReference type="KEGG" id="sags:SaSA20_1405"/>
<dbReference type="Proteomes" id="UP001230629">
    <property type="component" value="Unassembled WGS sequence"/>
</dbReference>
<sequence length="320" mass="35347">MVAKLTDVAALAGVSPTTVSRVINKKGYLSQKTVTKVNEAMRTLGYKPNNLARSLQGKSAKLIGLIFPNIRNIFYAELIEHLEIELFKHGYKTILCNSEKDPIKEKEYLEMLGANQVDGIISSSHNLGIDDYEKVEAPIVAFDRNLAPHIPIVSSDNFFGGKMAAQTLKKHGCQKMIMITGNDNSDSPTGLRRLGFSYESKESKVITVTNGLSNMRREMELKSIISTHKPDGIFTSDDLTALLVIKLISQLGLSIPEDIKVIGYDGTSFIQDYVPHLTTIKQPIREIAQLMVEILLAKIEGQKTNKDYILPVSLIPGSSV</sequence>
<reference evidence="8" key="5">
    <citation type="submission" date="2023-05" db="EMBL/GenBank/DDBJ databases">
        <title>Cataloging the Phylogenetic Diversity of Human Bladder Bacteria.</title>
        <authorList>
            <person name="Du J."/>
        </authorList>
    </citation>
    <scope>NUCLEOTIDE SEQUENCE</scope>
    <source>
        <strain evidence="8">UMB8703</strain>
    </source>
</reference>
<evidence type="ECO:0000313" key="17">
    <source>
        <dbReference type="Proteomes" id="UP000250200"/>
    </source>
</evidence>
<evidence type="ECO:0000256" key="2">
    <source>
        <dbReference type="ARBA" id="ARBA00023015"/>
    </source>
</evidence>
<dbReference type="Proteomes" id="UP000035174">
    <property type="component" value="Unassembled WGS sequence"/>
</dbReference>
<dbReference type="InterPro" id="IPR000843">
    <property type="entry name" value="HTH_LacI"/>
</dbReference>
<reference evidence="14 15" key="1">
    <citation type="journal article" date="2015" name="PLoS ONE">
        <title>Genomic analysis reveals the molecular basis for capsule loss in the group B streptococcus population.</title>
        <authorList>
            <consortium name="DEVANI Consortium"/>
            <person name="Rosini R."/>
            <person name="Campisi E."/>
            <person name="De Chiara M."/>
            <person name="Tettelin H."/>
            <person name="Rinaudo D."/>
            <person name="Toniolo C."/>
            <person name="Metruccio M."/>
            <person name="Guidotti S."/>
            <person name="Sorensen U.B."/>
            <person name="Kilian M."/>
            <person name="Ramirez M."/>
            <person name="Janulczyk R."/>
            <person name="Donati C."/>
            <person name="Grandi G."/>
            <person name="Margarit I."/>
        </authorList>
    </citation>
    <scope>NUCLEOTIDE SEQUENCE [LARGE SCALE GENOMIC DNA]</scope>
    <source>
        <strain evidence="7 15">DK-B-USS-215</strain>
        <strain evidence="6 14">ES-PW-063</strain>
    </source>
</reference>
<dbReference type="CDD" id="cd06291">
    <property type="entry name" value="PBP1_Qymf-like"/>
    <property type="match status" value="1"/>
</dbReference>
<dbReference type="OMA" id="MVFVDRW"/>
<evidence type="ECO:0000313" key="12">
    <source>
        <dbReference type="EMBL" id="SUN28339.1"/>
    </source>
</evidence>
<dbReference type="EMBL" id="LR134265">
    <property type="protein sequence ID" value="VED64286.1"/>
    <property type="molecule type" value="Genomic_DNA"/>
</dbReference>
<evidence type="ECO:0000313" key="18">
    <source>
        <dbReference type="Proteomes" id="UP000254076"/>
    </source>
</evidence>
<keyword evidence="2" id="KW-0805">Transcription regulation</keyword>
<dbReference type="Gene3D" id="1.10.260.40">
    <property type="entry name" value="lambda repressor-like DNA-binding domains"/>
    <property type="match status" value="1"/>
</dbReference>
<dbReference type="PANTHER" id="PTHR30146:SF95">
    <property type="entry name" value="RIBOSE OPERON REPRESSOR"/>
    <property type="match status" value="1"/>
</dbReference>
<proteinExistence type="predicted"/>
<evidence type="ECO:0000259" key="5">
    <source>
        <dbReference type="PROSITE" id="PS50932"/>
    </source>
</evidence>
<dbReference type="EMBL" id="LBKL01000071">
    <property type="protein sequence ID" value="KLL38248.1"/>
    <property type="molecule type" value="Genomic_DNA"/>
</dbReference>
<evidence type="ECO:0000313" key="11">
    <source>
        <dbReference type="EMBL" id="SUN14204.1"/>
    </source>
</evidence>
<keyword evidence="4" id="KW-0804">Transcription</keyword>
<evidence type="ECO:0000313" key="6">
    <source>
        <dbReference type="EMBL" id="KLJ30283.1"/>
    </source>
</evidence>
<dbReference type="EMBL" id="UAVB01000001">
    <property type="protein sequence ID" value="SQA18588.1"/>
    <property type="molecule type" value="Genomic_DNA"/>
</dbReference>
<dbReference type="Pfam" id="PF13377">
    <property type="entry name" value="Peripla_BP_3"/>
    <property type="match status" value="1"/>
</dbReference>
<name>A0A075N301_STRAG</name>
<dbReference type="Proteomes" id="UP000268870">
    <property type="component" value="Chromosome"/>
</dbReference>
<evidence type="ECO:0000313" key="8">
    <source>
        <dbReference type="EMBL" id="MDK6899085.1"/>
    </source>
</evidence>
<evidence type="ECO:0000256" key="1">
    <source>
        <dbReference type="ARBA" id="ARBA00022491"/>
    </source>
</evidence>